<accession>A0A4R6R788</accession>
<dbReference type="SUPFAM" id="SSF47413">
    <property type="entry name" value="lambda repressor-like DNA-binding domains"/>
    <property type="match status" value="1"/>
</dbReference>
<comment type="caution">
    <text evidence="3">The sequence shown here is derived from an EMBL/GenBank/DDBJ whole genome shotgun (WGS) entry which is preliminary data.</text>
</comment>
<dbReference type="InterPro" id="IPR001387">
    <property type="entry name" value="Cro/C1-type_HTH"/>
</dbReference>
<reference evidence="3 4" key="1">
    <citation type="submission" date="2019-03" db="EMBL/GenBank/DDBJ databases">
        <title>Genomic Encyclopedia of Type Strains, Phase IV (KMG-IV): sequencing the most valuable type-strain genomes for metagenomic binning, comparative biology and taxonomic classification.</title>
        <authorList>
            <person name="Goeker M."/>
        </authorList>
    </citation>
    <scope>NUCLEOTIDE SEQUENCE [LARGE SCALE GENOMIC DNA]</scope>
    <source>
        <strain evidence="3 4">DSM 11901</strain>
    </source>
</reference>
<evidence type="ECO:0000256" key="1">
    <source>
        <dbReference type="ARBA" id="ARBA00007227"/>
    </source>
</evidence>
<dbReference type="PANTHER" id="PTHR43236:SF1">
    <property type="entry name" value="BLL7220 PROTEIN"/>
    <property type="match status" value="1"/>
</dbReference>
<organism evidence="3 4">
    <name type="scientific">Aquabacterium commune</name>
    <dbReference type="NCBI Taxonomy" id="70586"/>
    <lineage>
        <taxon>Bacteria</taxon>
        <taxon>Pseudomonadati</taxon>
        <taxon>Pseudomonadota</taxon>
        <taxon>Betaproteobacteria</taxon>
        <taxon>Burkholderiales</taxon>
        <taxon>Aquabacterium</taxon>
    </lineage>
</organism>
<proteinExistence type="inferred from homology"/>
<dbReference type="OrthoDB" id="9794834at2"/>
<dbReference type="Proteomes" id="UP000294593">
    <property type="component" value="Unassembled WGS sequence"/>
</dbReference>
<dbReference type="CDD" id="cd00093">
    <property type="entry name" value="HTH_XRE"/>
    <property type="match status" value="1"/>
</dbReference>
<name>A0A4R6R788_9BURK</name>
<comment type="similarity">
    <text evidence="1">Belongs to the short-chain fatty acyl-CoA assimilation regulator (ScfR) family.</text>
</comment>
<dbReference type="InterPro" id="IPR010359">
    <property type="entry name" value="IrrE_HExxH"/>
</dbReference>
<dbReference type="SMART" id="SM00530">
    <property type="entry name" value="HTH_XRE"/>
    <property type="match status" value="1"/>
</dbReference>
<gene>
    <name evidence="3" type="ORF">EV672_10715</name>
</gene>
<evidence type="ECO:0000313" key="4">
    <source>
        <dbReference type="Proteomes" id="UP000294593"/>
    </source>
</evidence>
<dbReference type="GO" id="GO:0003677">
    <property type="term" value="F:DNA binding"/>
    <property type="evidence" value="ECO:0007669"/>
    <property type="project" value="InterPro"/>
</dbReference>
<dbReference type="AlphaFoldDB" id="A0A4R6R788"/>
<dbReference type="RefSeq" id="WP_133609658.1">
    <property type="nucleotide sequence ID" value="NZ_SNXW01000007.1"/>
</dbReference>
<dbReference type="PANTHER" id="PTHR43236">
    <property type="entry name" value="ANTITOXIN HIGA1"/>
    <property type="match status" value="1"/>
</dbReference>
<feature type="domain" description="HTH cro/C1-type" evidence="2">
    <location>
        <begin position="10"/>
        <end position="64"/>
    </location>
</feature>
<dbReference type="Gene3D" id="1.10.260.40">
    <property type="entry name" value="lambda repressor-like DNA-binding domains"/>
    <property type="match status" value="1"/>
</dbReference>
<dbReference type="Pfam" id="PF13560">
    <property type="entry name" value="HTH_31"/>
    <property type="match status" value="1"/>
</dbReference>
<protein>
    <submittedName>
        <fullName evidence="3">Zn-dependent peptidase ImmA (M78 family)</fullName>
    </submittedName>
</protein>
<dbReference type="EMBL" id="SNXW01000007">
    <property type="protein sequence ID" value="TDP81585.1"/>
    <property type="molecule type" value="Genomic_DNA"/>
</dbReference>
<dbReference type="PROSITE" id="PS50943">
    <property type="entry name" value="HTH_CROC1"/>
    <property type="match status" value="1"/>
</dbReference>
<sequence>MSDQILCSNIRLARLFNGLSLADLGERLGKSKQYLSRVETGAEPVSSSLERDLVEAFGILPEFLRKVDPMPLTEEQCHFRKQLTTKVALRQYARARGEMLKRLVCVLEDYLDFPTYQIEEADPVSDEAIELGAERCRASWGLGWGPISNITRVAENAGAVVMRVSGLAQEVDAVSFASRRPVIALNAEGRSACRLRFGIAHELGHFALHIGVLTGDRLTEGQANRFASAFLLPRASFLAESSRALRRTRINWEHMADLKRRWGVSKAALLYRGWQLGVFTDDQVRAGFISLKRHGEALMEAEDSELALEVPEVVSDGLKVLNDSIGIPRVAVARQMCVQPRLLDELLGEAGPTSSGAVVNLFSA</sequence>
<evidence type="ECO:0000313" key="3">
    <source>
        <dbReference type="EMBL" id="TDP81585.1"/>
    </source>
</evidence>
<evidence type="ECO:0000259" key="2">
    <source>
        <dbReference type="PROSITE" id="PS50943"/>
    </source>
</evidence>
<dbReference type="InterPro" id="IPR052345">
    <property type="entry name" value="Rad_response_metalloprotease"/>
</dbReference>
<dbReference type="Pfam" id="PF06114">
    <property type="entry name" value="Peptidase_M78"/>
    <property type="match status" value="1"/>
</dbReference>
<dbReference type="Gene3D" id="1.10.10.2910">
    <property type="match status" value="1"/>
</dbReference>
<dbReference type="InterPro" id="IPR010982">
    <property type="entry name" value="Lambda_DNA-bd_dom_sf"/>
</dbReference>
<keyword evidence="4" id="KW-1185">Reference proteome</keyword>